<dbReference type="EMBL" id="JBHUOV010000017">
    <property type="protein sequence ID" value="MFD2824780.1"/>
    <property type="molecule type" value="Genomic_DNA"/>
</dbReference>
<sequence length="166" mass="18761">MDISKKVLVLPNICGVEIDITGQATPSLGTSLQPFYNSYVQNSTTKQAYFTPSKVKLTETGKTTAAGILYTQKLEFKFPSNDPLRAMRIKDYCKVKYIYIKMSNGLVFFFGRNDIYQNSSPKISIVSTNKTTTITYTTHSIFTLGFTNGSFDFELSEEFPINFYNL</sequence>
<dbReference type="Proteomes" id="UP001597533">
    <property type="component" value="Unassembled WGS sequence"/>
</dbReference>
<reference evidence="2" key="1">
    <citation type="journal article" date="2019" name="Int. J. Syst. Evol. Microbiol.">
        <title>The Global Catalogue of Microorganisms (GCM) 10K type strain sequencing project: providing services to taxonomists for standard genome sequencing and annotation.</title>
        <authorList>
            <consortium name="The Broad Institute Genomics Platform"/>
            <consortium name="The Broad Institute Genome Sequencing Center for Infectious Disease"/>
            <person name="Wu L."/>
            <person name="Ma J."/>
        </authorList>
    </citation>
    <scope>NUCLEOTIDE SEQUENCE [LARGE SCALE GENOMIC DNA]</scope>
    <source>
        <strain evidence="2">KCTC 32141</strain>
    </source>
</reference>
<gene>
    <name evidence="1" type="ORF">ACFS5M_13945</name>
</gene>
<organism evidence="1 2">
    <name type="scientific">Lacinutrix iliipiscaria</name>
    <dbReference type="NCBI Taxonomy" id="1230532"/>
    <lineage>
        <taxon>Bacteria</taxon>
        <taxon>Pseudomonadati</taxon>
        <taxon>Bacteroidota</taxon>
        <taxon>Flavobacteriia</taxon>
        <taxon>Flavobacteriales</taxon>
        <taxon>Flavobacteriaceae</taxon>
        <taxon>Lacinutrix</taxon>
    </lineage>
</organism>
<name>A0ABW5WS26_9FLAO</name>
<protein>
    <submittedName>
        <fullName evidence="1">Uncharacterized protein</fullName>
    </submittedName>
</protein>
<dbReference type="RefSeq" id="WP_183490084.1">
    <property type="nucleotide sequence ID" value="NZ_JBHUOV010000017.1"/>
</dbReference>
<proteinExistence type="predicted"/>
<evidence type="ECO:0000313" key="1">
    <source>
        <dbReference type="EMBL" id="MFD2824780.1"/>
    </source>
</evidence>
<keyword evidence="2" id="KW-1185">Reference proteome</keyword>
<comment type="caution">
    <text evidence="1">The sequence shown here is derived from an EMBL/GenBank/DDBJ whole genome shotgun (WGS) entry which is preliminary data.</text>
</comment>
<accession>A0ABW5WS26</accession>
<evidence type="ECO:0000313" key="2">
    <source>
        <dbReference type="Proteomes" id="UP001597533"/>
    </source>
</evidence>